<gene>
    <name evidence="1" type="ORF">O1611_g4562</name>
</gene>
<proteinExistence type="predicted"/>
<protein>
    <submittedName>
        <fullName evidence="1">Uncharacterized protein</fullName>
    </submittedName>
</protein>
<dbReference type="Proteomes" id="UP001153332">
    <property type="component" value="Unassembled WGS sequence"/>
</dbReference>
<accession>A0ACC2JP90</accession>
<reference evidence="1" key="1">
    <citation type="submission" date="2022-12" db="EMBL/GenBank/DDBJ databases">
        <title>Genome Sequence of Lasiodiplodia mahajangana.</title>
        <authorList>
            <person name="Buettner E."/>
        </authorList>
    </citation>
    <scope>NUCLEOTIDE SEQUENCE</scope>
    <source>
        <strain evidence="1">VT137</strain>
    </source>
</reference>
<sequence>MSSLASILLTAGYFLANSPLASATKPSSNCRCIPGDKCWPSAQKWESLNATVHGRLIAAAPLARVCHEPHYDEAACTALGEGWALPETHFPNPVEIMAPEWQNYTCDPFTSKSTPCNLGNYVDYTINVSSVADITAGMKFAQQNNVRLVIKNTGHDYLGKSTGKGALGLWTHNMKKIDFLHYKSAGYTGPAVRMAGE</sequence>
<evidence type="ECO:0000313" key="1">
    <source>
        <dbReference type="EMBL" id="KAJ8129072.1"/>
    </source>
</evidence>
<keyword evidence="2" id="KW-1185">Reference proteome</keyword>
<comment type="caution">
    <text evidence="1">The sequence shown here is derived from an EMBL/GenBank/DDBJ whole genome shotgun (WGS) entry which is preliminary data.</text>
</comment>
<organism evidence="1 2">
    <name type="scientific">Lasiodiplodia mahajangana</name>
    <dbReference type="NCBI Taxonomy" id="1108764"/>
    <lineage>
        <taxon>Eukaryota</taxon>
        <taxon>Fungi</taxon>
        <taxon>Dikarya</taxon>
        <taxon>Ascomycota</taxon>
        <taxon>Pezizomycotina</taxon>
        <taxon>Dothideomycetes</taxon>
        <taxon>Dothideomycetes incertae sedis</taxon>
        <taxon>Botryosphaeriales</taxon>
        <taxon>Botryosphaeriaceae</taxon>
        <taxon>Lasiodiplodia</taxon>
    </lineage>
</organism>
<dbReference type="EMBL" id="JAPUUL010000873">
    <property type="protein sequence ID" value="KAJ8129072.1"/>
    <property type="molecule type" value="Genomic_DNA"/>
</dbReference>
<evidence type="ECO:0000313" key="2">
    <source>
        <dbReference type="Proteomes" id="UP001153332"/>
    </source>
</evidence>
<name>A0ACC2JP90_9PEZI</name>